<feature type="transmembrane region" description="Helical" evidence="1">
    <location>
        <begin position="7"/>
        <end position="27"/>
    </location>
</feature>
<name>A0A6J5NLP0_9CAUD</name>
<evidence type="ECO:0000313" key="2">
    <source>
        <dbReference type="EMBL" id="CAB4159622.1"/>
    </source>
</evidence>
<proteinExistence type="predicted"/>
<keyword evidence="1" id="KW-0472">Membrane</keyword>
<gene>
    <name evidence="2" type="ORF">UFOVP715_50</name>
</gene>
<dbReference type="EMBL" id="LR796687">
    <property type="protein sequence ID" value="CAB4159622.1"/>
    <property type="molecule type" value="Genomic_DNA"/>
</dbReference>
<keyword evidence="1" id="KW-0812">Transmembrane</keyword>
<protein>
    <submittedName>
        <fullName evidence="2">Uncharacterized protein</fullName>
    </submittedName>
</protein>
<organism evidence="2">
    <name type="scientific">uncultured Caudovirales phage</name>
    <dbReference type="NCBI Taxonomy" id="2100421"/>
    <lineage>
        <taxon>Viruses</taxon>
        <taxon>Duplodnaviria</taxon>
        <taxon>Heunggongvirae</taxon>
        <taxon>Uroviricota</taxon>
        <taxon>Caudoviricetes</taxon>
        <taxon>Peduoviridae</taxon>
        <taxon>Maltschvirus</taxon>
        <taxon>Maltschvirus maltsch</taxon>
    </lineage>
</organism>
<evidence type="ECO:0000256" key="1">
    <source>
        <dbReference type="SAM" id="Phobius"/>
    </source>
</evidence>
<accession>A0A6J5NLP0</accession>
<reference evidence="2" key="1">
    <citation type="submission" date="2020-04" db="EMBL/GenBank/DDBJ databases">
        <authorList>
            <person name="Chiriac C."/>
            <person name="Salcher M."/>
            <person name="Ghai R."/>
            <person name="Kavagutti S V."/>
        </authorList>
    </citation>
    <scope>NUCLEOTIDE SEQUENCE</scope>
</reference>
<keyword evidence="1" id="KW-1133">Transmembrane helix</keyword>
<sequence length="30" mass="3608">MDRYFNQICAVLFIIGMAVLFMDLMVWRPN</sequence>